<dbReference type="RefSeq" id="XP_066066413.1">
    <property type="nucleotide sequence ID" value="XM_066210316.1"/>
</dbReference>
<dbReference type="AlphaFoldDB" id="A0A1E3IB23"/>
<reference evidence="2" key="2">
    <citation type="journal article" date="2022" name="Elife">
        <title>Obligate sexual reproduction of a homothallic fungus closely related to the Cryptococcus pathogenic species complex.</title>
        <authorList>
            <person name="Passer A.R."/>
            <person name="Clancey S.A."/>
            <person name="Shea T."/>
            <person name="David-Palma M."/>
            <person name="Averette A.F."/>
            <person name="Boekhout T."/>
            <person name="Porcel B.M."/>
            <person name="Nowrousian M."/>
            <person name="Cuomo C.A."/>
            <person name="Sun S."/>
            <person name="Heitman J."/>
            <person name="Coelho M.A."/>
        </authorList>
    </citation>
    <scope>NUCLEOTIDE SEQUENCE</scope>
    <source>
        <strain evidence="2">CBS 7841</strain>
    </source>
</reference>
<reference evidence="2" key="1">
    <citation type="submission" date="2016-06" db="EMBL/GenBank/DDBJ databases">
        <authorList>
            <person name="Cuomo C."/>
            <person name="Litvintseva A."/>
            <person name="Heitman J."/>
            <person name="Chen Y."/>
            <person name="Sun S."/>
            <person name="Springer D."/>
            <person name="Dromer F."/>
            <person name="Young S."/>
            <person name="Zeng Q."/>
            <person name="Chapman S."/>
            <person name="Gujja S."/>
            <person name="Saif S."/>
            <person name="Birren B."/>
        </authorList>
    </citation>
    <scope>NUCLEOTIDE SEQUENCE</scope>
    <source>
        <strain evidence="2">CBS 7841</strain>
    </source>
</reference>
<dbReference type="GeneID" id="91085078"/>
<dbReference type="Proteomes" id="UP000094043">
    <property type="component" value="Chromosome 1"/>
</dbReference>
<organism evidence="2 3">
    <name type="scientific">Cryptococcus depauperatus CBS 7841</name>
    <dbReference type="NCBI Taxonomy" id="1295531"/>
    <lineage>
        <taxon>Eukaryota</taxon>
        <taxon>Fungi</taxon>
        <taxon>Dikarya</taxon>
        <taxon>Basidiomycota</taxon>
        <taxon>Agaricomycotina</taxon>
        <taxon>Tremellomycetes</taxon>
        <taxon>Tremellales</taxon>
        <taxon>Cryptococcaceae</taxon>
        <taxon>Cryptococcus</taxon>
    </lineage>
</organism>
<dbReference type="EMBL" id="CP143784">
    <property type="protein sequence ID" value="WVN85713.1"/>
    <property type="molecule type" value="Genomic_DNA"/>
</dbReference>
<dbReference type="VEuPathDB" id="FungiDB:L203_05057"/>
<evidence type="ECO:0000313" key="2">
    <source>
        <dbReference type="EMBL" id="WVN85713.1"/>
    </source>
</evidence>
<protein>
    <submittedName>
        <fullName evidence="2">Uncharacterized protein</fullName>
    </submittedName>
</protein>
<accession>A0A1E3IB23</accession>
<sequence>MGRGLDPVWDYYFRVEKDFQSLGLKAKANSAHNNGWCKNCVKVVLMGSQMAGWVPEANVLEEAGNVENARRYKAMSLLNPYTGVPARLRNHLAKCPHSRHVDIPLPVSQPRRKSMLHDVSAGSSGMQSNHSTPIKIKRDPDGKFSEEEQAEFNVHLYHLFSTLEIPFEMLSTPVLSQFMAKYVPQANLPSKGLFYTLAASKHISVTSLSSNTAGSPDFQGLARLAAGFTSVGGVQGVADVDTENDGADMESFHQ</sequence>
<feature type="compositionally biased region" description="Polar residues" evidence="1">
    <location>
        <begin position="121"/>
        <end position="132"/>
    </location>
</feature>
<evidence type="ECO:0000256" key="1">
    <source>
        <dbReference type="SAM" id="MobiDB-lite"/>
    </source>
</evidence>
<name>A0A1E3IB23_9TREE</name>
<feature type="region of interest" description="Disordered" evidence="1">
    <location>
        <begin position="118"/>
        <end position="140"/>
    </location>
</feature>
<proteinExistence type="predicted"/>
<keyword evidence="3" id="KW-1185">Reference proteome</keyword>
<evidence type="ECO:0000313" key="3">
    <source>
        <dbReference type="Proteomes" id="UP000094043"/>
    </source>
</evidence>
<gene>
    <name evidence="2" type="ORF">L203_100864</name>
</gene>
<dbReference type="KEGG" id="cdep:91085078"/>
<dbReference type="OrthoDB" id="2567277at2759"/>
<reference evidence="2" key="3">
    <citation type="submission" date="2024-01" db="EMBL/GenBank/DDBJ databases">
        <authorList>
            <person name="Coelho M.A."/>
            <person name="David-Palma M."/>
            <person name="Shea T."/>
            <person name="Sun S."/>
            <person name="Cuomo C.A."/>
            <person name="Heitman J."/>
        </authorList>
    </citation>
    <scope>NUCLEOTIDE SEQUENCE</scope>
    <source>
        <strain evidence="2">CBS 7841</strain>
    </source>
</reference>